<proteinExistence type="predicted"/>
<name>T1HG15_RHOPR</name>
<reference evidence="1" key="1">
    <citation type="submission" date="2015-05" db="UniProtKB">
        <authorList>
            <consortium name="EnsemblMetazoa"/>
        </authorList>
    </citation>
    <scope>IDENTIFICATION</scope>
</reference>
<dbReference type="AlphaFoldDB" id="T1HG15"/>
<organism evidence="1 2">
    <name type="scientific">Rhodnius prolixus</name>
    <name type="common">Triatomid bug</name>
    <dbReference type="NCBI Taxonomy" id="13249"/>
    <lineage>
        <taxon>Eukaryota</taxon>
        <taxon>Metazoa</taxon>
        <taxon>Ecdysozoa</taxon>
        <taxon>Arthropoda</taxon>
        <taxon>Hexapoda</taxon>
        <taxon>Insecta</taxon>
        <taxon>Pterygota</taxon>
        <taxon>Neoptera</taxon>
        <taxon>Paraneoptera</taxon>
        <taxon>Hemiptera</taxon>
        <taxon>Heteroptera</taxon>
        <taxon>Panheteroptera</taxon>
        <taxon>Cimicomorpha</taxon>
        <taxon>Reduviidae</taxon>
        <taxon>Triatominae</taxon>
        <taxon>Rhodnius</taxon>
    </lineage>
</organism>
<accession>T1HG15</accession>
<dbReference type="EnsemblMetazoa" id="RPRC002987-RA">
    <property type="protein sequence ID" value="RPRC002987-PA"/>
    <property type="gene ID" value="RPRC002987"/>
</dbReference>
<keyword evidence="2" id="KW-1185">Reference proteome</keyword>
<dbReference type="HOGENOM" id="CLU_1811065_0_0_1"/>
<dbReference type="InParanoid" id="T1HG15"/>
<dbReference type="VEuPathDB" id="VectorBase:RPRC002987"/>
<protein>
    <submittedName>
        <fullName evidence="1">Uncharacterized protein</fullName>
    </submittedName>
</protein>
<sequence length="143" mass="16166">NTETILLPVILPSELHHDCETNAANSKAIKDKIKKNAKLRNQMLNDFQDFERKAVSSALSRRFYAQSKDAHYAKGYTRAQEGTEWREKEIKQDVALAEQISGDRVKEESLANKNDSILPLYSAAAASRRILSVKCNTRSSEQI</sequence>
<evidence type="ECO:0000313" key="2">
    <source>
        <dbReference type="Proteomes" id="UP000015103"/>
    </source>
</evidence>
<evidence type="ECO:0000313" key="1">
    <source>
        <dbReference type="EnsemblMetazoa" id="RPRC002987-PA"/>
    </source>
</evidence>
<dbReference type="EMBL" id="ACPB03014696">
    <property type="status" value="NOT_ANNOTATED_CDS"/>
    <property type="molecule type" value="Genomic_DNA"/>
</dbReference>
<dbReference type="Proteomes" id="UP000015103">
    <property type="component" value="Unassembled WGS sequence"/>
</dbReference>